<protein>
    <submittedName>
        <fullName evidence="1">Uncharacterized protein</fullName>
    </submittedName>
</protein>
<organism evidence="1 2">
    <name type="scientific">Opisthorchis viverrini</name>
    <name type="common">Southeast Asian liver fluke</name>
    <dbReference type="NCBI Taxonomy" id="6198"/>
    <lineage>
        <taxon>Eukaryota</taxon>
        <taxon>Metazoa</taxon>
        <taxon>Spiralia</taxon>
        <taxon>Lophotrochozoa</taxon>
        <taxon>Platyhelminthes</taxon>
        <taxon>Trematoda</taxon>
        <taxon>Digenea</taxon>
        <taxon>Opisthorchiida</taxon>
        <taxon>Opisthorchiata</taxon>
        <taxon>Opisthorchiidae</taxon>
        <taxon>Opisthorchis</taxon>
    </lineage>
</organism>
<gene>
    <name evidence="1" type="ORF">T265_08580</name>
</gene>
<evidence type="ECO:0000313" key="1">
    <source>
        <dbReference type="EMBL" id="KER23591.1"/>
    </source>
</evidence>
<dbReference type="CTD" id="20322759"/>
<dbReference type="GeneID" id="20322759"/>
<dbReference type="KEGG" id="ovi:T265_08580"/>
<dbReference type="Proteomes" id="UP000054324">
    <property type="component" value="Unassembled WGS sequence"/>
</dbReference>
<evidence type="ECO:0000313" key="2">
    <source>
        <dbReference type="Proteomes" id="UP000054324"/>
    </source>
</evidence>
<dbReference type="EMBL" id="KL596844">
    <property type="protein sequence ID" value="KER23591.1"/>
    <property type="molecule type" value="Genomic_DNA"/>
</dbReference>
<dbReference type="RefSeq" id="XP_009172689.1">
    <property type="nucleotide sequence ID" value="XM_009174425.1"/>
</dbReference>
<name>A0A074Z8Q5_OPIVI</name>
<dbReference type="OrthoDB" id="6263023at2759"/>
<proteinExistence type="predicted"/>
<accession>A0A074Z8Q5</accession>
<reference evidence="1 2" key="1">
    <citation type="submission" date="2013-11" db="EMBL/GenBank/DDBJ databases">
        <title>Opisthorchis viverrini - life in the bile duct.</title>
        <authorList>
            <person name="Young N.D."/>
            <person name="Nagarajan N."/>
            <person name="Lin S.J."/>
            <person name="Korhonen P.K."/>
            <person name="Jex A.R."/>
            <person name="Hall R.S."/>
            <person name="Safavi-Hemami H."/>
            <person name="Kaewkong W."/>
            <person name="Bertrand D."/>
            <person name="Gao S."/>
            <person name="Seet Q."/>
            <person name="Wongkham S."/>
            <person name="Teh B.T."/>
            <person name="Wongkham C."/>
            <person name="Intapan P.M."/>
            <person name="Maleewong W."/>
            <person name="Yang X."/>
            <person name="Hu M."/>
            <person name="Wang Z."/>
            <person name="Hofmann A."/>
            <person name="Sternberg P.W."/>
            <person name="Tan P."/>
            <person name="Wang J."/>
            <person name="Gasser R.B."/>
        </authorList>
    </citation>
    <scope>NUCLEOTIDE SEQUENCE [LARGE SCALE GENOMIC DNA]</scope>
</reference>
<sequence>MVYSNDKHLGLQDDIKATTNGEVKDHDTNHHVVDKPVFRSTCNCNEVQAIVLGAADETHRDQIPSEV</sequence>
<keyword evidence="2" id="KW-1185">Reference proteome</keyword>
<dbReference type="AlphaFoldDB" id="A0A074Z8Q5"/>